<dbReference type="HAMAP" id="MF_00104">
    <property type="entry name" value="RNase_III"/>
    <property type="match status" value="1"/>
</dbReference>
<evidence type="ECO:0000313" key="13">
    <source>
        <dbReference type="Proteomes" id="UP000035368"/>
    </source>
</evidence>
<dbReference type="OrthoDB" id="9805026at2"/>
<dbReference type="GO" id="GO:0019843">
    <property type="term" value="F:rRNA binding"/>
    <property type="evidence" value="ECO:0007669"/>
    <property type="project" value="UniProtKB-KW"/>
</dbReference>
<feature type="active site" evidence="9">
    <location>
        <position position="138"/>
    </location>
</feature>
<comment type="catalytic activity">
    <reaction evidence="1 9">
        <text>Endonucleolytic cleavage to 5'-phosphomonoester.</text>
        <dbReference type="EC" id="3.1.26.3"/>
    </reaction>
</comment>
<dbReference type="AlphaFoldDB" id="A0A0G3GX58"/>
<comment type="subcellular location">
    <subcellularLocation>
        <location evidence="9">Cytoplasm</location>
    </subcellularLocation>
</comment>
<evidence type="ECO:0000256" key="5">
    <source>
        <dbReference type="ARBA" id="ARBA00022722"/>
    </source>
</evidence>
<dbReference type="PATRIC" id="fig|1050174.4.peg.1613"/>
<keyword evidence="6 9" id="KW-0255">Endonuclease</keyword>
<evidence type="ECO:0000313" key="12">
    <source>
        <dbReference type="EMBL" id="AKK03452.1"/>
    </source>
</evidence>
<dbReference type="GO" id="GO:0046872">
    <property type="term" value="F:metal ion binding"/>
    <property type="evidence" value="ECO:0007669"/>
    <property type="project" value="UniProtKB-KW"/>
</dbReference>
<keyword evidence="5 9" id="KW-0540">Nuclease</keyword>
<dbReference type="InterPro" id="IPR011907">
    <property type="entry name" value="RNase_III"/>
</dbReference>
<evidence type="ECO:0000256" key="9">
    <source>
        <dbReference type="HAMAP-Rule" id="MF_00104"/>
    </source>
</evidence>
<keyword evidence="9" id="KW-0479">Metal-binding</keyword>
<dbReference type="STRING" id="1050174.CEPID_08010"/>
<dbReference type="NCBIfam" id="TIGR02191">
    <property type="entry name" value="RNaseIII"/>
    <property type="match status" value="1"/>
</dbReference>
<dbReference type="GO" id="GO:0003725">
    <property type="term" value="F:double-stranded RNA binding"/>
    <property type="evidence" value="ECO:0007669"/>
    <property type="project" value="TreeGrafter"/>
</dbReference>
<dbReference type="SMART" id="SM00535">
    <property type="entry name" value="RIBOc"/>
    <property type="match status" value="1"/>
</dbReference>
<dbReference type="PANTHER" id="PTHR11207:SF0">
    <property type="entry name" value="RIBONUCLEASE 3"/>
    <property type="match status" value="1"/>
</dbReference>
<dbReference type="GO" id="GO:0004525">
    <property type="term" value="F:ribonuclease III activity"/>
    <property type="evidence" value="ECO:0007669"/>
    <property type="project" value="UniProtKB-UniRule"/>
</dbReference>
<dbReference type="GO" id="GO:0005737">
    <property type="term" value="C:cytoplasm"/>
    <property type="evidence" value="ECO:0007669"/>
    <property type="project" value="UniProtKB-SubCell"/>
</dbReference>
<dbReference type="FunFam" id="1.10.1520.10:FF:000001">
    <property type="entry name" value="Ribonuclease 3"/>
    <property type="match status" value="1"/>
</dbReference>
<keyword evidence="9" id="KW-0963">Cytoplasm</keyword>
<evidence type="ECO:0000259" key="11">
    <source>
        <dbReference type="PROSITE" id="PS50142"/>
    </source>
</evidence>
<sequence length="264" mass="28732">MSRKKHRETGLPALEKAFAAVDHAPLLTALGVQLSDDSLRLALTHRSFANENGNLPNNERLEFLGDAVLGLSVANQLYVQYPTRPESDISKMRAGIVSRYGLADIAREIGLGEHILLGKGEALSDGRTKDSILADTTEALLGAIYLEHGFEIAREVVLRLFQRKIDTASSKAMNQDWKTMLQERVAERKLAMPEYSAEVSGPDHDTTFVATVTIEGVELGQGSGQNKKLAEQHAAHVAYLALLDLTVAEFESKRAQAAQAAELG</sequence>
<evidence type="ECO:0000256" key="2">
    <source>
        <dbReference type="ARBA" id="ARBA00010183"/>
    </source>
</evidence>
<dbReference type="CDD" id="cd00593">
    <property type="entry name" value="RIBOc"/>
    <property type="match status" value="1"/>
</dbReference>
<reference evidence="12 13" key="1">
    <citation type="submission" date="2015-05" db="EMBL/GenBank/DDBJ databases">
        <title>Complete genome sequence of Corynebacterium epidermidicanis DSM 45586, isolated from the skin of a dog suffering from pruritus.</title>
        <authorList>
            <person name="Ruckert C."/>
            <person name="Albersmeier A."/>
            <person name="Winkler A."/>
            <person name="Tauch A."/>
        </authorList>
    </citation>
    <scope>NUCLEOTIDE SEQUENCE [LARGE SCALE GENOMIC DNA]</scope>
    <source>
        <strain evidence="12 13">DSM 45586</strain>
    </source>
</reference>
<dbReference type="EC" id="3.1.26.3" evidence="9"/>
<dbReference type="Proteomes" id="UP000035368">
    <property type="component" value="Chromosome"/>
</dbReference>
<accession>A0A0G3GX58</accession>
<dbReference type="PANTHER" id="PTHR11207">
    <property type="entry name" value="RIBONUCLEASE III"/>
    <property type="match status" value="1"/>
</dbReference>
<dbReference type="InterPro" id="IPR014720">
    <property type="entry name" value="dsRBD_dom"/>
</dbReference>
<keyword evidence="4 9" id="KW-0507">mRNA processing</keyword>
<dbReference type="GO" id="GO:0010468">
    <property type="term" value="P:regulation of gene expression"/>
    <property type="evidence" value="ECO:0007669"/>
    <property type="project" value="TreeGrafter"/>
</dbReference>
<dbReference type="PROSITE" id="PS00517">
    <property type="entry name" value="RNASE_3_1"/>
    <property type="match status" value="1"/>
</dbReference>
<dbReference type="SMART" id="SM00358">
    <property type="entry name" value="DSRM"/>
    <property type="match status" value="1"/>
</dbReference>
<feature type="binding site" evidence="9">
    <location>
        <position position="135"/>
    </location>
    <ligand>
        <name>Mg(2+)</name>
        <dbReference type="ChEBI" id="CHEBI:18420"/>
    </ligand>
</feature>
<keyword evidence="3 9" id="KW-0698">rRNA processing</keyword>
<evidence type="ECO:0000256" key="4">
    <source>
        <dbReference type="ARBA" id="ARBA00022664"/>
    </source>
</evidence>
<protein>
    <recommendedName>
        <fullName evidence="9">Ribonuclease 3</fullName>
        <ecNumber evidence="9">3.1.26.3</ecNumber>
    </recommendedName>
    <alternativeName>
        <fullName evidence="9">Ribonuclease III</fullName>
        <shortName evidence="9">RNase III</shortName>
    </alternativeName>
</protein>
<dbReference type="RefSeq" id="WP_047240485.1">
    <property type="nucleotide sequence ID" value="NZ_CP011541.1"/>
</dbReference>
<comment type="cofactor">
    <cofactor evidence="9">
        <name>Mg(2+)</name>
        <dbReference type="ChEBI" id="CHEBI:18420"/>
    </cofactor>
</comment>
<feature type="binding site" evidence="9">
    <location>
        <position position="138"/>
    </location>
    <ligand>
        <name>Mg(2+)</name>
        <dbReference type="ChEBI" id="CHEBI:18420"/>
    </ligand>
</feature>
<dbReference type="EMBL" id="CP011541">
    <property type="protein sequence ID" value="AKK03452.1"/>
    <property type="molecule type" value="Genomic_DNA"/>
</dbReference>
<evidence type="ECO:0000256" key="3">
    <source>
        <dbReference type="ARBA" id="ARBA00022552"/>
    </source>
</evidence>
<keyword evidence="13" id="KW-1185">Reference proteome</keyword>
<dbReference type="KEGG" id="cei:CEPID_08010"/>
<dbReference type="InterPro" id="IPR036389">
    <property type="entry name" value="RNase_III_sf"/>
</dbReference>
<evidence type="ECO:0000256" key="1">
    <source>
        <dbReference type="ARBA" id="ARBA00000109"/>
    </source>
</evidence>
<comment type="similarity">
    <text evidence="2">Belongs to the ribonuclease III family.</text>
</comment>
<keyword evidence="9" id="KW-0460">Magnesium</keyword>
<organism evidence="12 13">
    <name type="scientific">Corynebacterium epidermidicanis</name>
    <dbReference type="NCBI Taxonomy" id="1050174"/>
    <lineage>
        <taxon>Bacteria</taxon>
        <taxon>Bacillati</taxon>
        <taxon>Actinomycetota</taxon>
        <taxon>Actinomycetes</taxon>
        <taxon>Mycobacteriales</taxon>
        <taxon>Corynebacteriaceae</taxon>
        <taxon>Corynebacterium</taxon>
    </lineage>
</organism>
<keyword evidence="7 9" id="KW-0378">Hydrolase</keyword>
<evidence type="ECO:0000256" key="7">
    <source>
        <dbReference type="ARBA" id="ARBA00022801"/>
    </source>
</evidence>
<keyword evidence="9" id="KW-0819">tRNA processing</keyword>
<comment type="function">
    <text evidence="9">Digests double-stranded RNA. Involved in the processing of primary rRNA transcript to yield the immediate precursors to the large and small rRNAs (23S and 16S). Processes some mRNAs, and tRNAs when they are encoded in the rRNA operon. Processes pre-crRNA and tracrRNA of type II CRISPR loci if present in the organism.</text>
</comment>
<evidence type="ECO:0000259" key="10">
    <source>
        <dbReference type="PROSITE" id="PS50137"/>
    </source>
</evidence>
<comment type="subunit">
    <text evidence="9">Homodimer.</text>
</comment>
<feature type="domain" description="DRBM" evidence="10">
    <location>
        <begin position="176"/>
        <end position="244"/>
    </location>
</feature>
<dbReference type="Pfam" id="PF00035">
    <property type="entry name" value="dsrm"/>
    <property type="match status" value="1"/>
</dbReference>
<proteinExistence type="inferred from homology"/>
<evidence type="ECO:0000256" key="6">
    <source>
        <dbReference type="ARBA" id="ARBA00022759"/>
    </source>
</evidence>
<evidence type="ECO:0000256" key="8">
    <source>
        <dbReference type="ARBA" id="ARBA00022884"/>
    </source>
</evidence>
<dbReference type="PROSITE" id="PS50137">
    <property type="entry name" value="DS_RBD"/>
    <property type="match status" value="1"/>
</dbReference>
<dbReference type="GO" id="GO:0008033">
    <property type="term" value="P:tRNA processing"/>
    <property type="evidence" value="ECO:0007669"/>
    <property type="project" value="UniProtKB-KW"/>
</dbReference>
<dbReference type="PROSITE" id="PS50142">
    <property type="entry name" value="RNASE_3_2"/>
    <property type="match status" value="1"/>
</dbReference>
<dbReference type="InterPro" id="IPR000999">
    <property type="entry name" value="RNase_III_dom"/>
</dbReference>
<keyword evidence="9" id="KW-0699">rRNA-binding</keyword>
<dbReference type="CDD" id="cd10845">
    <property type="entry name" value="DSRM_RNAse_III_family"/>
    <property type="match status" value="1"/>
</dbReference>
<dbReference type="SUPFAM" id="SSF69065">
    <property type="entry name" value="RNase III domain-like"/>
    <property type="match status" value="1"/>
</dbReference>
<dbReference type="Pfam" id="PF14622">
    <property type="entry name" value="Ribonucleas_3_3"/>
    <property type="match status" value="1"/>
</dbReference>
<feature type="active site" evidence="9">
    <location>
        <position position="66"/>
    </location>
</feature>
<keyword evidence="8 9" id="KW-0694">RNA-binding</keyword>
<gene>
    <name evidence="9 12" type="primary">rnc</name>
    <name evidence="12" type="ORF">CEPID_08010</name>
</gene>
<dbReference type="Gene3D" id="3.30.160.20">
    <property type="match status" value="1"/>
</dbReference>
<feature type="domain" description="RNase III" evidence="11">
    <location>
        <begin position="39"/>
        <end position="149"/>
    </location>
</feature>
<name>A0A0G3GX58_9CORY</name>
<feature type="binding site" evidence="9">
    <location>
        <position position="62"/>
    </location>
    <ligand>
        <name>Mg(2+)</name>
        <dbReference type="ChEBI" id="CHEBI:18420"/>
    </ligand>
</feature>
<dbReference type="GO" id="GO:0006364">
    <property type="term" value="P:rRNA processing"/>
    <property type="evidence" value="ECO:0007669"/>
    <property type="project" value="UniProtKB-UniRule"/>
</dbReference>
<dbReference type="GO" id="GO:0006397">
    <property type="term" value="P:mRNA processing"/>
    <property type="evidence" value="ECO:0007669"/>
    <property type="project" value="UniProtKB-UniRule"/>
</dbReference>
<dbReference type="SUPFAM" id="SSF54768">
    <property type="entry name" value="dsRNA-binding domain-like"/>
    <property type="match status" value="1"/>
</dbReference>
<dbReference type="Gene3D" id="1.10.1520.10">
    <property type="entry name" value="Ribonuclease III domain"/>
    <property type="match status" value="1"/>
</dbReference>